<evidence type="ECO:0008006" key="3">
    <source>
        <dbReference type="Google" id="ProtNLM"/>
    </source>
</evidence>
<keyword evidence="1" id="KW-0812">Transmembrane</keyword>
<proteinExistence type="predicted"/>
<feature type="transmembrane region" description="Helical" evidence="1">
    <location>
        <begin position="12"/>
        <end position="28"/>
    </location>
</feature>
<evidence type="ECO:0000256" key="1">
    <source>
        <dbReference type="SAM" id="Phobius"/>
    </source>
</evidence>
<sequence>MGKQSGGKFRTFFFGGLLGFIAGLAYAPRPGTETRELWKEKSEDLKEKVDDLKKKAQ</sequence>
<feature type="non-terminal residue" evidence="2">
    <location>
        <position position="57"/>
    </location>
</feature>
<keyword evidence="1" id="KW-0472">Membrane</keyword>
<dbReference type="EMBL" id="BARW01034662">
    <property type="protein sequence ID" value="GAJ08761.1"/>
    <property type="molecule type" value="Genomic_DNA"/>
</dbReference>
<comment type="caution">
    <text evidence="2">The sequence shown here is derived from an EMBL/GenBank/DDBJ whole genome shotgun (WGS) entry which is preliminary data.</text>
</comment>
<name>X1V7Y7_9ZZZZ</name>
<gene>
    <name evidence="2" type="ORF">S12H4_54255</name>
</gene>
<evidence type="ECO:0000313" key="2">
    <source>
        <dbReference type="EMBL" id="GAJ08761.1"/>
    </source>
</evidence>
<dbReference type="AlphaFoldDB" id="X1V7Y7"/>
<keyword evidence="1" id="KW-1133">Transmembrane helix</keyword>
<dbReference type="Pfam" id="PF12732">
    <property type="entry name" value="YtxH"/>
    <property type="match status" value="1"/>
</dbReference>
<protein>
    <recommendedName>
        <fullName evidence="3">YtxH domain-containing protein</fullName>
    </recommendedName>
</protein>
<accession>X1V7Y7</accession>
<reference evidence="2" key="1">
    <citation type="journal article" date="2014" name="Front. Microbiol.">
        <title>High frequency of phylogenetically diverse reductive dehalogenase-homologous genes in deep subseafloor sedimentary metagenomes.</title>
        <authorList>
            <person name="Kawai M."/>
            <person name="Futagami T."/>
            <person name="Toyoda A."/>
            <person name="Takaki Y."/>
            <person name="Nishi S."/>
            <person name="Hori S."/>
            <person name="Arai W."/>
            <person name="Tsubouchi T."/>
            <person name="Morono Y."/>
            <person name="Uchiyama I."/>
            <person name="Ito T."/>
            <person name="Fujiyama A."/>
            <person name="Inagaki F."/>
            <person name="Takami H."/>
        </authorList>
    </citation>
    <scope>NUCLEOTIDE SEQUENCE</scope>
    <source>
        <strain evidence="2">Expedition CK06-06</strain>
    </source>
</reference>
<organism evidence="2">
    <name type="scientific">marine sediment metagenome</name>
    <dbReference type="NCBI Taxonomy" id="412755"/>
    <lineage>
        <taxon>unclassified sequences</taxon>
        <taxon>metagenomes</taxon>
        <taxon>ecological metagenomes</taxon>
    </lineage>
</organism>
<dbReference type="InterPro" id="IPR024623">
    <property type="entry name" value="YtxH"/>
</dbReference>